<feature type="compositionally biased region" description="Polar residues" evidence="9">
    <location>
        <begin position="88"/>
        <end position="106"/>
    </location>
</feature>
<feature type="compositionally biased region" description="Low complexity" evidence="9">
    <location>
        <begin position="57"/>
        <end position="71"/>
    </location>
</feature>
<keyword evidence="4 8" id="KW-0489">Methyltransferase</keyword>
<evidence type="ECO:0000256" key="5">
    <source>
        <dbReference type="ARBA" id="ARBA00022679"/>
    </source>
</evidence>
<comment type="subcellular location">
    <subcellularLocation>
        <location evidence="1 8">Nucleus</location>
        <location evidence="1 8">Nucleolus</location>
    </subcellularLocation>
</comment>
<accession>A0AA88GHE5</accession>
<dbReference type="GO" id="GO:0008168">
    <property type="term" value="F:methyltransferase activity"/>
    <property type="evidence" value="ECO:0007669"/>
    <property type="project" value="UniProtKB-KW"/>
</dbReference>
<dbReference type="Proteomes" id="UP000816034">
    <property type="component" value="Unassembled WGS sequence"/>
</dbReference>
<dbReference type="GeneID" id="68101797"/>
<comment type="caution">
    <text evidence="10">The sequence shown here is derived from an EMBL/GenBank/DDBJ whole genome shotgun (WGS) entry which is preliminary data.</text>
</comment>
<dbReference type="Gene3D" id="1.10.10.2150">
    <property type="entry name" value="Ribosomal RNA-processing protein 8, N-terminal domain"/>
    <property type="match status" value="1"/>
</dbReference>
<dbReference type="GO" id="GO:0006364">
    <property type="term" value="P:rRNA processing"/>
    <property type="evidence" value="ECO:0007669"/>
    <property type="project" value="UniProtKB-UniRule"/>
</dbReference>
<gene>
    <name evidence="10" type="ORF">C9374_009343</name>
</gene>
<dbReference type="FunFam" id="1.10.10.2150:FF:000001">
    <property type="entry name" value="Ribosomal RNA-processing protein 8"/>
    <property type="match status" value="1"/>
</dbReference>
<comment type="similarity">
    <text evidence="2 8">Belongs to the methyltransferase superfamily. RRP8 family.</text>
</comment>
<dbReference type="EC" id="2.1.1.-" evidence="8"/>
<keyword evidence="5 8" id="KW-0808">Transferase</keyword>
<dbReference type="InterPro" id="IPR029063">
    <property type="entry name" value="SAM-dependent_MTases_sf"/>
</dbReference>
<proteinExistence type="inferred from homology"/>
<keyword evidence="6 8" id="KW-0949">S-adenosyl-L-methionine</keyword>
<protein>
    <recommendedName>
        <fullName evidence="8">Ribosomal RNA-processing protein 8</fullName>
        <ecNumber evidence="8">2.1.1.-</ecNumber>
    </recommendedName>
</protein>
<feature type="compositionally biased region" description="Basic and acidic residues" evidence="9">
    <location>
        <begin position="18"/>
        <end position="30"/>
    </location>
</feature>
<evidence type="ECO:0000256" key="2">
    <source>
        <dbReference type="ARBA" id="ARBA00006301"/>
    </source>
</evidence>
<evidence type="ECO:0000256" key="4">
    <source>
        <dbReference type="ARBA" id="ARBA00022603"/>
    </source>
</evidence>
<evidence type="ECO:0000313" key="10">
    <source>
        <dbReference type="EMBL" id="KAG2377432.1"/>
    </source>
</evidence>
<dbReference type="Gene3D" id="3.40.50.150">
    <property type="entry name" value="Vaccinia Virus protein VP39"/>
    <property type="match status" value="1"/>
</dbReference>
<dbReference type="GO" id="GO:0005730">
    <property type="term" value="C:nucleolus"/>
    <property type="evidence" value="ECO:0007669"/>
    <property type="project" value="UniProtKB-SubCell"/>
</dbReference>
<evidence type="ECO:0000256" key="7">
    <source>
        <dbReference type="ARBA" id="ARBA00023242"/>
    </source>
</evidence>
<feature type="compositionally biased region" description="Low complexity" evidence="9">
    <location>
        <begin position="1"/>
        <end position="12"/>
    </location>
</feature>
<sequence>MPSSSSSSSSASLRKIHSLIENKKRKHNEEPVTTPLKKKNEMVVDEDDDEQEDHRMMMSSPLQKSSSSLEASTKKRKIQEPSPKKQQKINTTNHYNTTSKQQQQLGNKIGVSSSSTNNNNYTNKQGKKNDGALSSLQQVFQDQLKSSKFRFLNEKLYTTTGHQAKALFEKDPSLFTLYHEGYKQSMEKWPFQPVKNMIKFLNGKPISWVVADMGCGEAEIAKNAKQKTIHSFDLVAANEKVTACDMRKTPLSDETVDCVIFSLSLMGTNFFDYLREASRICKVGGCLRVAELESRFISESNSNTDSGKLNDSSVMADEGEELTATKSPRKKVNPFAKFVSVVEHFGFKLDKQSQPNGYFVVFEFNKVKPWSEISKIKDPIAKNSEVLKPCLYKKR</sequence>
<evidence type="ECO:0000256" key="3">
    <source>
        <dbReference type="ARBA" id="ARBA00022552"/>
    </source>
</evidence>
<dbReference type="InterPro" id="IPR042036">
    <property type="entry name" value="RRP8_N"/>
</dbReference>
<dbReference type="PANTHER" id="PTHR12787">
    <property type="entry name" value="RIBOSOMAL RNA-PROCESSING PROTEIN 8"/>
    <property type="match status" value="1"/>
</dbReference>
<dbReference type="RefSeq" id="XP_044544694.1">
    <property type="nucleotide sequence ID" value="XM_044699520.1"/>
</dbReference>
<dbReference type="InterPro" id="IPR007823">
    <property type="entry name" value="RRP8"/>
</dbReference>
<keyword evidence="7 8" id="KW-0539">Nucleus</keyword>
<keyword evidence="11" id="KW-1185">Reference proteome</keyword>
<evidence type="ECO:0000256" key="8">
    <source>
        <dbReference type="RuleBase" id="RU365074"/>
    </source>
</evidence>
<dbReference type="AlphaFoldDB" id="A0AA88GHE5"/>
<feature type="region of interest" description="Disordered" evidence="9">
    <location>
        <begin position="1"/>
        <end position="129"/>
    </location>
</feature>
<feature type="compositionally biased region" description="Low complexity" evidence="9">
    <location>
        <begin position="112"/>
        <end position="123"/>
    </location>
</feature>
<evidence type="ECO:0000256" key="6">
    <source>
        <dbReference type="ARBA" id="ARBA00022691"/>
    </source>
</evidence>
<dbReference type="EMBL" id="PYSW02000038">
    <property type="protein sequence ID" value="KAG2377432.1"/>
    <property type="molecule type" value="Genomic_DNA"/>
</dbReference>
<keyword evidence="3 8" id="KW-0698">rRNA processing</keyword>
<evidence type="ECO:0000256" key="9">
    <source>
        <dbReference type="SAM" id="MobiDB-lite"/>
    </source>
</evidence>
<name>A0AA88GHE5_NAELO</name>
<dbReference type="PANTHER" id="PTHR12787:SF0">
    <property type="entry name" value="RIBOSOMAL RNA-PROCESSING PROTEIN 8"/>
    <property type="match status" value="1"/>
</dbReference>
<comment type="function">
    <text evidence="8">Probable methyltransferase required to silence rDNA.</text>
</comment>
<reference evidence="10 11" key="1">
    <citation type="journal article" date="2018" name="BMC Genomics">
        <title>The genome of Naegleria lovaniensis, the basis for a comparative approach to unravel pathogenicity factors of the human pathogenic amoeba N. fowleri.</title>
        <authorList>
            <person name="Liechti N."/>
            <person name="Schurch N."/>
            <person name="Bruggmann R."/>
            <person name="Wittwer M."/>
        </authorList>
    </citation>
    <scope>NUCLEOTIDE SEQUENCE [LARGE SCALE GENOMIC DNA]</scope>
    <source>
        <strain evidence="10 11">ATCC 30569</strain>
    </source>
</reference>
<dbReference type="GO" id="GO:0032259">
    <property type="term" value="P:methylation"/>
    <property type="evidence" value="ECO:0007669"/>
    <property type="project" value="UniProtKB-KW"/>
</dbReference>
<dbReference type="Pfam" id="PF05148">
    <property type="entry name" value="Methyltransf_8"/>
    <property type="match status" value="1"/>
</dbReference>
<evidence type="ECO:0000256" key="1">
    <source>
        <dbReference type="ARBA" id="ARBA00004604"/>
    </source>
</evidence>
<organism evidence="10 11">
    <name type="scientific">Naegleria lovaniensis</name>
    <name type="common">Amoeba</name>
    <dbReference type="NCBI Taxonomy" id="51637"/>
    <lineage>
        <taxon>Eukaryota</taxon>
        <taxon>Discoba</taxon>
        <taxon>Heterolobosea</taxon>
        <taxon>Tetramitia</taxon>
        <taxon>Eutetramitia</taxon>
        <taxon>Vahlkampfiidae</taxon>
        <taxon>Naegleria</taxon>
    </lineage>
</organism>
<evidence type="ECO:0000313" key="11">
    <source>
        <dbReference type="Proteomes" id="UP000816034"/>
    </source>
</evidence>
<dbReference type="SUPFAM" id="SSF53335">
    <property type="entry name" value="S-adenosyl-L-methionine-dependent methyltransferases"/>
    <property type="match status" value="1"/>
</dbReference>